<gene>
    <name evidence="9" type="primary">dcp1</name>
    <name evidence="9" type="ORF">PEPS_15510</name>
</gene>
<dbReference type="Gene3D" id="3.40.390.10">
    <property type="entry name" value="Collagenase (Catalytic Domain)"/>
    <property type="match status" value="1"/>
</dbReference>
<evidence type="ECO:0000259" key="8">
    <source>
        <dbReference type="Pfam" id="PF01432"/>
    </source>
</evidence>
<dbReference type="Gene3D" id="1.10.1370.40">
    <property type="match status" value="1"/>
</dbReference>
<organism evidence="9 10">
    <name type="scientific">Persicobacter psychrovividus</name>
    <dbReference type="NCBI Taxonomy" id="387638"/>
    <lineage>
        <taxon>Bacteria</taxon>
        <taxon>Pseudomonadati</taxon>
        <taxon>Bacteroidota</taxon>
        <taxon>Cytophagia</taxon>
        <taxon>Cytophagales</taxon>
        <taxon>Persicobacteraceae</taxon>
        <taxon>Persicobacter</taxon>
    </lineage>
</organism>
<dbReference type="PANTHER" id="PTHR43660">
    <property type="entry name" value="DIPEPTIDYL CARBOXYPEPTIDASE"/>
    <property type="match status" value="1"/>
</dbReference>
<evidence type="ECO:0000256" key="4">
    <source>
        <dbReference type="ARBA" id="ARBA00022801"/>
    </source>
</evidence>
<keyword evidence="10" id="KW-1185">Reference proteome</keyword>
<reference evidence="9 10" key="1">
    <citation type="submission" date="2021-12" db="EMBL/GenBank/DDBJ databases">
        <title>Genome sequencing of bacteria with rrn-lacking chromosome and rrn-plasmid.</title>
        <authorList>
            <person name="Anda M."/>
            <person name="Iwasaki W."/>
        </authorList>
    </citation>
    <scope>NUCLEOTIDE SEQUENCE [LARGE SCALE GENOMIC DNA]</scope>
    <source>
        <strain evidence="9 10">NBRC 101262</strain>
    </source>
</reference>
<keyword evidence="3 7" id="KW-0479">Metal-binding</keyword>
<evidence type="ECO:0000256" key="6">
    <source>
        <dbReference type="ARBA" id="ARBA00023049"/>
    </source>
</evidence>
<dbReference type="SUPFAM" id="SSF55486">
    <property type="entry name" value="Metalloproteases ('zincins'), catalytic domain"/>
    <property type="match status" value="1"/>
</dbReference>
<dbReference type="InterPro" id="IPR034005">
    <property type="entry name" value="M3A_DCP"/>
</dbReference>
<protein>
    <submittedName>
        <fullName evidence="9">Peptidase M3</fullName>
    </submittedName>
</protein>
<accession>A0ABN6L8D0</accession>
<dbReference type="InterPro" id="IPR001567">
    <property type="entry name" value="Pept_M3A_M3B_dom"/>
</dbReference>
<evidence type="ECO:0000313" key="10">
    <source>
        <dbReference type="Proteomes" id="UP001354989"/>
    </source>
</evidence>
<dbReference type="InterPro" id="IPR024077">
    <property type="entry name" value="Neurolysin/TOP_dom2"/>
</dbReference>
<dbReference type="EMBL" id="AP025292">
    <property type="protein sequence ID" value="BDC99270.1"/>
    <property type="molecule type" value="Genomic_DNA"/>
</dbReference>
<evidence type="ECO:0000256" key="1">
    <source>
        <dbReference type="ARBA" id="ARBA00006040"/>
    </source>
</evidence>
<dbReference type="InterPro" id="IPR024079">
    <property type="entry name" value="MetalloPept_cat_dom_sf"/>
</dbReference>
<evidence type="ECO:0000256" key="3">
    <source>
        <dbReference type="ARBA" id="ARBA00022723"/>
    </source>
</evidence>
<feature type="domain" description="Peptidase M3A/M3B catalytic" evidence="8">
    <location>
        <begin position="246"/>
        <end position="694"/>
    </location>
</feature>
<evidence type="ECO:0000256" key="2">
    <source>
        <dbReference type="ARBA" id="ARBA00022670"/>
    </source>
</evidence>
<keyword evidence="5 7" id="KW-0862">Zinc</keyword>
<evidence type="ECO:0000256" key="7">
    <source>
        <dbReference type="RuleBase" id="RU003435"/>
    </source>
</evidence>
<evidence type="ECO:0000313" key="9">
    <source>
        <dbReference type="EMBL" id="BDC99270.1"/>
    </source>
</evidence>
<evidence type="ECO:0000256" key="5">
    <source>
        <dbReference type="ARBA" id="ARBA00022833"/>
    </source>
</evidence>
<keyword evidence="4 7" id="KW-0378">Hydrolase</keyword>
<dbReference type="Pfam" id="PF01432">
    <property type="entry name" value="Peptidase_M3"/>
    <property type="match status" value="1"/>
</dbReference>
<sequence>MDKLSYFWNHSQIEYLDMTNNPLLVAHFEHPLEAIPFDQIKEEHFLPALEEAIRQGKADIEMIKTQKETPSFENTIVALDQAGKLVGRVSSIFFNLNSAETNEEIQKIAQEFAPKLTVYSNEISMDEALFEKVKQVHDHTDKSSLTAEQQTLLEKTYKSFVRNGALLSKEDKSRLTVINTELSKASLEFGENVLAETNKYVKFIDNKEALTGLPEFALEAAAEEAKQKGKEGQYALTLQYPSYIPLMTYADNRELREELFMASGQKAFKGDELDNQEIIKKIVRLRHEKAQILGYATHADLTLEERMAGTPQTVTAFLQDLMEKAKPVAEEQVAEVRAFAQKNGLEGDLQRWDWAYYAEKLKKEKFAIDDEVLKPYFSLEKVVNGVFETAKRLYGITFSERKDIPVYHEEVTAYEVKNLDGSYVGLFYADFFPRQGKRNGAWMTSYRDQSNVNSQQQRPHISIVCNFTKPTATKPSLLTFNEVTTLFHEFGHALHGLLANTTYSTLSGTSVYWDFVELPSQVMENWAYEKECLDLFAQHYETGENIPMELIQKIKDSANFLEGYQTMRQISFGLLDMAWHGTVPNEDTKVADFEGTAMAATELFPKVEGTCMSTAFSHIFQGGYSAGYYSYKWAEILDADAFEAFKEKGLFDTETAQAFKEHVLSKGGSEHPMILYKRFRGHEPKTDALLKRAGLAKA</sequence>
<keyword evidence="2 7" id="KW-0645">Protease</keyword>
<proteinExistence type="inferred from homology"/>
<dbReference type="Gene3D" id="1.10.1370.10">
    <property type="entry name" value="Neurolysin, domain 3"/>
    <property type="match status" value="1"/>
</dbReference>
<dbReference type="InterPro" id="IPR045090">
    <property type="entry name" value="Pept_M3A_M3B"/>
</dbReference>
<comment type="similarity">
    <text evidence="1 7">Belongs to the peptidase M3 family.</text>
</comment>
<dbReference type="PANTHER" id="PTHR43660:SF1">
    <property type="entry name" value="DIPEPTIDYL CARBOXYPEPTIDASE"/>
    <property type="match status" value="1"/>
</dbReference>
<comment type="cofactor">
    <cofactor evidence="7">
        <name>Zn(2+)</name>
        <dbReference type="ChEBI" id="CHEBI:29105"/>
    </cofactor>
    <text evidence="7">Binds 1 zinc ion.</text>
</comment>
<dbReference type="CDD" id="cd06456">
    <property type="entry name" value="M3A_DCP"/>
    <property type="match status" value="1"/>
</dbReference>
<dbReference type="Proteomes" id="UP001354989">
    <property type="component" value="Chromosome"/>
</dbReference>
<keyword evidence="6 7" id="KW-0482">Metalloprotease</keyword>
<name>A0ABN6L8D0_9BACT</name>